<dbReference type="CDD" id="cd01283">
    <property type="entry name" value="cytidine_deaminase"/>
    <property type="match status" value="1"/>
</dbReference>
<evidence type="ECO:0000256" key="1">
    <source>
        <dbReference type="ARBA" id="ARBA00006576"/>
    </source>
</evidence>
<evidence type="ECO:0000259" key="5">
    <source>
        <dbReference type="PROSITE" id="PS51747"/>
    </source>
</evidence>
<dbReference type="GO" id="GO:0008270">
    <property type="term" value="F:zinc ion binding"/>
    <property type="evidence" value="ECO:0007669"/>
    <property type="project" value="InterPro"/>
</dbReference>
<dbReference type="PANTHER" id="PTHR11644:SF2">
    <property type="entry name" value="CYTIDINE DEAMINASE"/>
    <property type="match status" value="1"/>
</dbReference>
<keyword evidence="7" id="KW-1185">Reference proteome</keyword>
<comment type="caution">
    <text evidence="6">The sequence shown here is derived from an EMBL/GenBank/DDBJ whole genome shotgun (WGS) entry which is preliminary data.</text>
</comment>
<dbReference type="GO" id="GO:0005829">
    <property type="term" value="C:cytosol"/>
    <property type="evidence" value="ECO:0007669"/>
    <property type="project" value="TreeGrafter"/>
</dbReference>
<dbReference type="EMBL" id="SODV01000001">
    <property type="protein sequence ID" value="TDX01738.1"/>
    <property type="molecule type" value="Genomic_DNA"/>
</dbReference>
<keyword evidence="3" id="KW-0378">Hydrolase</keyword>
<comment type="similarity">
    <text evidence="1">Belongs to the cytidine and deoxycytidylate deaminase family.</text>
</comment>
<keyword evidence="4" id="KW-0862">Zinc</keyword>
<reference evidence="6 7" key="1">
    <citation type="submission" date="2019-03" db="EMBL/GenBank/DDBJ databases">
        <title>Genomic Encyclopedia of Type Strains, Phase IV (KMG-IV): sequencing the most valuable type-strain genomes for metagenomic binning, comparative biology and taxonomic classification.</title>
        <authorList>
            <person name="Goeker M."/>
        </authorList>
    </citation>
    <scope>NUCLEOTIDE SEQUENCE [LARGE SCALE GENOMIC DNA]</scope>
    <source>
        <strain evidence="6 7">DSM 100059</strain>
    </source>
</reference>
<dbReference type="GO" id="GO:0042802">
    <property type="term" value="F:identical protein binding"/>
    <property type="evidence" value="ECO:0007669"/>
    <property type="project" value="UniProtKB-ARBA"/>
</dbReference>
<protein>
    <submittedName>
        <fullName evidence="6">Cytidine deaminase</fullName>
    </submittedName>
</protein>
<accession>A0A4R8DUZ3</accession>
<dbReference type="GO" id="GO:0004126">
    <property type="term" value="F:cytidine deaminase activity"/>
    <property type="evidence" value="ECO:0007669"/>
    <property type="project" value="TreeGrafter"/>
</dbReference>
<dbReference type="InterPro" id="IPR050202">
    <property type="entry name" value="Cyt/Deoxycyt_deaminase"/>
</dbReference>
<dbReference type="Gene3D" id="3.40.140.10">
    <property type="entry name" value="Cytidine Deaminase, domain 2"/>
    <property type="match status" value="1"/>
</dbReference>
<evidence type="ECO:0000256" key="3">
    <source>
        <dbReference type="ARBA" id="ARBA00022801"/>
    </source>
</evidence>
<dbReference type="OrthoDB" id="9795347at2"/>
<organism evidence="6 7">
    <name type="scientific">Dinghuibacter silviterrae</name>
    <dbReference type="NCBI Taxonomy" id="1539049"/>
    <lineage>
        <taxon>Bacteria</taxon>
        <taxon>Pseudomonadati</taxon>
        <taxon>Bacteroidota</taxon>
        <taxon>Chitinophagia</taxon>
        <taxon>Chitinophagales</taxon>
        <taxon>Chitinophagaceae</taxon>
        <taxon>Dinghuibacter</taxon>
    </lineage>
</organism>
<dbReference type="NCBIfam" id="NF004064">
    <property type="entry name" value="PRK05578.1"/>
    <property type="match status" value="1"/>
</dbReference>
<keyword evidence="2" id="KW-0479">Metal-binding</keyword>
<dbReference type="Pfam" id="PF00383">
    <property type="entry name" value="dCMP_cyt_deam_1"/>
    <property type="match status" value="1"/>
</dbReference>
<dbReference type="PROSITE" id="PS00903">
    <property type="entry name" value="CYT_DCMP_DEAMINASES_1"/>
    <property type="match status" value="1"/>
</dbReference>
<evidence type="ECO:0000256" key="4">
    <source>
        <dbReference type="ARBA" id="ARBA00022833"/>
    </source>
</evidence>
<gene>
    <name evidence="6" type="ORF">EDB95_2780</name>
</gene>
<dbReference type="SUPFAM" id="SSF53927">
    <property type="entry name" value="Cytidine deaminase-like"/>
    <property type="match status" value="1"/>
</dbReference>
<evidence type="ECO:0000313" key="7">
    <source>
        <dbReference type="Proteomes" id="UP000294498"/>
    </source>
</evidence>
<dbReference type="InterPro" id="IPR016193">
    <property type="entry name" value="Cytidine_deaminase-like"/>
</dbReference>
<sequence length="158" mass="16898">MATRDFHLSYTVYDSVDALPSEDAALMRAALDATRLSYAPYSRFRVGAAARMQSGAIVSGSNQENASYPVGICAERTLLSVASTLYPGEPIDTLAVTAAGSREPISPCGICRQSLLEFQGRTGRPLRLLMGGEFGPVWVVEDARGLLPLAFTTDNLLP</sequence>
<dbReference type="GO" id="GO:0072527">
    <property type="term" value="P:pyrimidine-containing compound metabolic process"/>
    <property type="evidence" value="ECO:0007669"/>
    <property type="project" value="UniProtKB-ARBA"/>
</dbReference>
<dbReference type="AlphaFoldDB" id="A0A4R8DUZ3"/>
<dbReference type="InterPro" id="IPR016192">
    <property type="entry name" value="APOBEC/CMP_deaminase_Zn-bd"/>
</dbReference>
<dbReference type="InterPro" id="IPR002125">
    <property type="entry name" value="CMP_dCMP_dom"/>
</dbReference>
<proteinExistence type="inferred from homology"/>
<dbReference type="PROSITE" id="PS51747">
    <property type="entry name" value="CYT_DCMP_DEAMINASES_2"/>
    <property type="match status" value="1"/>
</dbReference>
<evidence type="ECO:0000256" key="2">
    <source>
        <dbReference type="ARBA" id="ARBA00022723"/>
    </source>
</evidence>
<evidence type="ECO:0000313" key="6">
    <source>
        <dbReference type="EMBL" id="TDX01738.1"/>
    </source>
</evidence>
<feature type="domain" description="CMP/dCMP-type deaminase" evidence="5">
    <location>
        <begin position="21"/>
        <end position="154"/>
    </location>
</feature>
<dbReference type="GO" id="GO:0055086">
    <property type="term" value="P:nucleobase-containing small molecule metabolic process"/>
    <property type="evidence" value="ECO:0007669"/>
    <property type="project" value="UniProtKB-ARBA"/>
</dbReference>
<name>A0A4R8DUZ3_9BACT</name>
<dbReference type="RefSeq" id="WP_133994378.1">
    <property type="nucleotide sequence ID" value="NZ_SODV01000001.1"/>
</dbReference>
<dbReference type="PANTHER" id="PTHR11644">
    <property type="entry name" value="CYTIDINE DEAMINASE"/>
    <property type="match status" value="1"/>
</dbReference>
<dbReference type="Proteomes" id="UP000294498">
    <property type="component" value="Unassembled WGS sequence"/>
</dbReference>